<protein>
    <recommendedName>
        <fullName evidence="4">Transposase</fullName>
    </recommendedName>
</protein>
<feature type="region of interest" description="Disordered" evidence="1">
    <location>
        <begin position="47"/>
        <end position="76"/>
    </location>
</feature>
<evidence type="ECO:0000313" key="2">
    <source>
        <dbReference type="EMBL" id="MBL3580140.1"/>
    </source>
</evidence>
<dbReference type="Proteomes" id="UP000635853">
    <property type="component" value="Unassembled WGS sequence"/>
</dbReference>
<dbReference type="EMBL" id="JAESIL010000113">
    <property type="protein sequence ID" value="MBL3580140.1"/>
    <property type="molecule type" value="Genomic_DNA"/>
</dbReference>
<gene>
    <name evidence="2" type="ORF">JMJ92_18605</name>
</gene>
<keyword evidence="3" id="KW-1185">Reference proteome</keyword>
<proteinExistence type="predicted"/>
<dbReference type="RefSeq" id="WP_075785748.1">
    <property type="nucleotide sequence ID" value="NZ_JAESIL010000113.1"/>
</dbReference>
<evidence type="ECO:0000313" key="3">
    <source>
        <dbReference type="Proteomes" id="UP000635853"/>
    </source>
</evidence>
<organism evidence="2 3">
    <name type="scientific">Rhodovulum visakhapatnamense</name>
    <dbReference type="NCBI Taxonomy" id="364297"/>
    <lineage>
        <taxon>Bacteria</taxon>
        <taxon>Pseudomonadati</taxon>
        <taxon>Pseudomonadota</taxon>
        <taxon>Alphaproteobacteria</taxon>
        <taxon>Rhodobacterales</taxon>
        <taxon>Paracoccaceae</taxon>
        <taxon>Rhodovulum</taxon>
    </lineage>
</organism>
<accession>A0ABS1RLN1</accession>
<name>A0ABS1RLN1_9RHOB</name>
<evidence type="ECO:0000256" key="1">
    <source>
        <dbReference type="SAM" id="MobiDB-lite"/>
    </source>
</evidence>
<sequence>MDGVSLQIRTACAVVGQLKLLLDRLADALDQAEDELRVDPLSAHSKGVQIGFQDLPEPSDHRRNHRPGRPSKIETDPELRAFIEARIDRMTFDDIASEVSRRFPEGRRVAKSAIHAWWQRRRRR</sequence>
<evidence type="ECO:0008006" key="4">
    <source>
        <dbReference type="Google" id="ProtNLM"/>
    </source>
</evidence>
<comment type="caution">
    <text evidence="2">The sequence shown here is derived from an EMBL/GenBank/DDBJ whole genome shotgun (WGS) entry which is preliminary data.</text>
</comment>
<reference evidence="3" key="1">
    <citation type="submission" date="2021-01" db="EMBL/GenBank/DDBJ databases">
        <title>Draft genomes of Rhodovulum sulfidophilum.</title>
        <authorList>
            <person name="Guzman M.S."/>
        </authorList>
    </citation>
    <scope>NUCLEOTIDE SEQUENCE [LARGE SCALE GENOMIC DNA]</scope>
    <source>
        <strain evidence="3">AB19</strain>
    </source>
</reference>